<keyword evidence="2" id="KW-0067">ATP-binding</keyword>
<dbReference type="AlphaFoldDB" id="A0A2U1U7P5"/>
<feature type="domain" description="Fido" evidence="3">
    <location>
        <begin position="361"/>
        <end position="501"/>
    </location>
</feature>
<evidence type="ECO:0000256" key="1">
    <source>
        <dbReference type="PIRSR" id="PIRSR640198-1"/>
    </source>
</evidence>
<feature type="binding site" evidence="2">
    <location>
        <begin position="447"/>
        <end position="454"/>
    </location>
    <ligand>
        <name>ATP</name>
        <dbReference type="ChEBI" id="CHEBI:30616"/>
    </ligand>
</feature>
<dbReference type="Proteomes" id="UP000296159">
    <property type="component" value="Unassembled WGS sequence"/>
</dbReference>
<organism evidence="4 5">
    <name type="scientific">Brenneria corticis</name>
    <dbReference type="NCBI Taxonomy" id="2173106"/>
    <lineage>
        <taxon>Bacteria</taxon>
        <taxon>Pseudomonadati</taxon>
        <taxon>Pseudomonadota</taxon>
        <taxon>Gammaproteobacteria</taxon>
        <taxon>Enterobacterales</taxon>
        <taxon>Pectobacteriaceae</taxon>
        <taxon>Brenneria</taxon>
    </lineage>
</organism>
<dbReference type="Pfam" id="PF02661">
    <property type="entry name" value="Fic"/>
    <property type="match status" value="1"/>
</dbReference>
<sequence length="516" mass="57986">MATPQEKLAESLETLKQLQEKQTVAIRSNDLSRTHRERLIKFGFLQEVMKGWYIPSSPSQKEGETTAWYASFWDFCASYLNKRFGDDWCLSPEQSVSLYGGNKTVPPQLIIRAPKGNNKPTHLLHGTSIFDMRTAMPSEQNIVKIDGLRVYSLGYALVEASASVFTHSPTDVRTALSLVSDASEVLAHLLEDGRSTIAGRLAGAFRNIGRKNIADNIVKTMNSAGYTIRERDPFESQVSLQLPRRETSPYAGRIRLMWQTMRPAIIDHFPEAPGIPDDMDGYLKCVDDIYTTDAYHSLSIEGYRVSPELIERVRSGGWNPDNDQKDREHKDALAARGYFQAFRAVKESVAAVLQNKNPGQIADHDHGEWYRELFAPSVATGIIKPVDLAGYRNNRVFIRNSMHIPLSPDAVRDAIPIFFEMLESEENPAVRVVLGHFIFVYIHPYMDGNGRMGRFIMNLMLAAGGYPWTVIPVDRRFDYMAALEEASVRQNIIPFTHFVGELVAAALNGDAMAKLP</sequence>
<evidence type="ECO:0000256" key="2">
    <source>
        <dbReference type="PIRSR" id="PIRSR640198-2"/>
    </source>
</evidence>
<dbReference type="Gene3D" id="1.10.3290.10">
    <property type="entry name" value="Fido-like domain"/>
    <property type="match status" value="1"/>
</dbReference>
<reference evidence="4 5" key="1">
    <citation type="submission" date="2018-04" db="EMBL/GenBank/DDBJ databases">
        <title>Brenneria corticis sp.nov.</title>
        <authorList>
            <person name="Li Y."/>
        </authorList>
    </citation>
    <scope>NUCLEOTIDE SEQUENCE [LARGE SCALE GENOMIC DNA]</scope>
    <source>
        <strain evidence="4 5">CFCC 11842</strain>
    </source>
</reference>
<feature type="active site" evidence="1">
    <location>
        <position position="443"/>
    </location>
</feature>
<protein>
    <submittedName>
        <fullName evidence="4">Cell filamentation protein Fic</fullName>
    </submittedName>
</protein>
<dbReference type="InterPro" id="IPR036597">
    <property type="entry name" value="Fido-like_dom_sf"/>
</dbReference>
<proteinExistence type="predicted"/>
<evidence type="ECO:0000313" key="5">
    <source>
        <dbReference type="Proteomes" id="UP000296159"/>
    </source>
</evidence>
<keyword evidence="5" id="KW-1185">Reference proteome</keyword>
<name>A0A2U1U7P5_9GAMM</name>
<keyword evidence="2" id="KW-0547">Nucleotide-binding</keyword>
<dbReference type="InterPro" id="IPR040198">
    <property type="entry name" value="Fido_containing"/>
</dbReference>
<gene>
    <name evidence="4" type="ORF">DDT56_05340</name>
</gene>
<dbReference type="SUPFAM" id="SSF140931">
    <property type="entry name" value="Fic-like"/>
    <property type="match status" value="1"/>
</dbReference>
<dbReference type="RefSeq" id="WP_136165461.1">
    <property type="nucleotide sequence ID" value="NZ_KZ819074.1"/>
</dbReference>
<accession>A0A2U1U7P5</accession>
<dbReference type="PROSITE" id="PS51459">
    <property type="entry name" value="FIDO"/>
    <property type="match status" value="1"/>
</dbReference>
<dbReference type="PANTHER" id="PTHR13504">
    <property type="entry name" value="FIDO DOMAIN-CONTAINING PROTEIN DDB_G0283145"/>
    <property type="match status" value="1"/>
</dbReference>
<comment type="caution">
    <text evidence="4">The sequence shown here is derived from an EMBL/GenBank/DDBJ whole genome shotgun (WGS) entry which is preliminary data.</text>
</comment>
<evidence type="ECO:0000259" key="3">
    <source>
        <dbReference type="PROSITE" id="PS51459"/>
    </source>
</evidence>
<dbReference type="InterPro" id="IPR003812">
    <property type="entry name" value="Fido"/>
</dbReference>
<dbReference type="EMBL" id="QDKH01000006">
    <property type="protein sequence ID" value="PWC17683.1"/>
    <property type="molecule type" value="Genomic_DNA"/>
</dbReference>
<dbReference type="PANTHER" id="PTHR13504:SF38">
    <property type="entry name" value="FIDO DOMAIN-CONTAINING PROTEIN"/>
    <property type="match status" value="1"/>
</dbReference>
<dbReference type="GO" id="GO:0005524">
    <property type="term" value="F:ATP binding"/>
    <property type="evidence" value="ECO:0007669"/>
    <property type="project" value="UniProtKB-KW"/>
</dbReference>
<evidence type="ECO:0000313" key="4">
    <source>
        <dbReference type="EMBL" id="PWC17683.1"/>
    </source>
</evidence>